<dbReference type="Pfam" id="PF01566">
    <property type="entry name" value="Nramp"/>
    <property type="match status" value="1"/>
</dbReference>
<evidence type="ECO:0000256" key="13">
    <source>
        <dbReference type="ARBA" id="ARBA00023316"/>
    </source>
</evidence>
<feature type="compositionally biased region" description="Polar residues" evidence="14">
    <location>
        <begin position="31"/>
        <end position="45"/>
    </location>
</feature>
<dbReference type="GO" id="GO:0007117">
    <property type="term" value="P:budding cell bud growth"/>
    <property type="evidence" value="ECO:0007669"/>
    <property type="project" value="TreeGrafter"/>
</dbReference>
<feature type="region of interest" description="Disordered" evidence="14">
    <location>
        <begin position="532"/>
        <end position="554"/>
    </location>
</feature>
<feature type="transmembrane region" description="Helical" evidence="15">
    <location>
        <begin position="438"/>
        <end position="456"/>
    </location>
</feature>
<keyword evidence="7" id="KW-0732">Signal</keyword>
<feature type="transmembrane region" description="Helical" evidence="15">
    <location>
        <begin position="149"/>
        <end position="174"/>
    </location>
</feature>
<dbReference type="GO" id="GO:0012505">
    <property type="term" value="C:endomembrane system"/>
    <property type="evidence" value="ECO:0007669"/>
    <property type="project" value="UniProtKB-SubCell"/>
</dbReference>
<comment type="catalytic activity">
    <reaction evidence="1">
        <text>Random hydrolysis of (1-&gt;6)-alpha-D-mannosidic linkages in unbranched (1-&gt;6)-mannans.</text>
        <dbReference type="EC" id="3.2.1.101"/>
    </reaction>
</comment>
<keyword evidence="10 15" id="KW-0472">Membrane</keyword>
<feature type="transmembrane region" description="Helical" evidence="15">
    <location>
        <begin position="66"/>
        <end position="87"/>
    </location>
</feature>
<feature type="transmembrane region" description="Helical" evidence="15">
    <location>
        <begin position="395"/>
        <end position="418"/>
    </location>
</feature>
<dbReference type="InterPro" id="IPR005198">
    <property type="entry name" value="Glyco_hydro_76"/>
</dbReference>
<dbReference type="SUPFAM" id="SSF48208">
    <property type="entry name" value="Six-hairpin glycosidases"/>
    <property type="match status" value="1"/>
</dbReference>
<dbReference type="NCBIfam" id="NF037982">
    <property type="entry name" value="Nramp_1"/>
    <property type="match status" value="1"/>
</dbReference>
<evidence type="ECO:0000313" key="16">
    <source>
        <dbReference type="EMBL" id="KAH3677803.1"/>
    </source>
</evidence>
<dbReference type="Proteomes" id="UP000788993">
    <property type="component" value="Unassembled WGS sequence"/>
</dbReference>
<dbReference type="NCBIfam" id="TIGR01197">
    <property type="entry name" value="nramp"/>
    <property type="match status" value="1"/>
</dbReference>
<comment type="caution">
    <text evidence="16">The sequence shown here is derived from an EMBL/GenBank/DDBJ whole genome shotgun (WGS) entry which is preliminary data.</text>
</comment>
<evidence type="ECO:0000256" key="1">
    <source>
        <dbReference type="ARBA" id="ARBA00001452"/>
    </source>
</evidence>
<evidence type="ECO:0000256" key="6">
    <source>
        <dbReference type="ARBA" id="ARBA00022692"/>
    </source>
</evidence>
<evidence type="ECO:0000256" key="10">
    <source>
        <dbReference type="ARBA" id="ARBA00023136"/>
    </source>
</evidence>
<dbReference type="PRINTS" id="PR00447">
    <property type="entry name" value="NATRESASSCMP"/>
</dbReference>
<keyword evidence="12" id="KW-0326">Glycosidase</keyword>
<evidence type="ECO:0000256" key="8">
    <source>
        <dbReference type="ARBA" id="ARBA00022801"/>
    </source>
</evidence>
<dbReference type="PANTHER" id="PTHR12145:SF36">
    <property type="entry name" value="MANNAN ENDO-1,6-ALPHA-MANNOSIDASE DCW1"/>
    <property type="match status" value="1"/>
</dbReference>
<feature type="transmembrane region" description="Helical" evidence="15">
    <location>
        <begin position="1033"/>
        <end position="1057"/>
    </location>
</feature>
<feature type="transmembrane region" description="Helical" evidence="15">
    <location>
        <begin position="342"/>
        <end position="364"/>
    </location>
</feature>
<evidence type="ECO:0000256" key="7">
    <source>
        <dbReference type="ARBA" id="ARBA00022729"/>
    </source>
</evidence>
<feature type="region of interest" description="Disordered" evidence="14">
    <location>
        <begin position="31"/>
        <end position="59"/>
    </location>
</feature>
<feature type="transmembrane region" description="Helical" evidence="15">
    <location>
        <begin position="207"/>
        <end position="232"/>
    </location>
</feature>
<evidence type="ECO:0000313" key="17">
    <source>
        <dbReference type="Proteomes" id="UP000788993"/>
    </source>
</evidence>
<evidence type="ECO:0000256" key="4">
    <source>
        <dbReference type="ARBA" id="ARBA00009699"/>
    </source>
</evidence>
<dbReference type="InterPro" id="IPR008928">
    <property type="entry name" value="6-hairpin_glycosidase_sf"/>
</dbReference>
<evidence type="ECO:0000256" key="14">
    <source>
        <dbReference type="SAM" id="MobiDB-lite"/>
    </source>
</evidence>
<dbReference type="Gene3D" id="1.50.10.20">
    <property type="match status" value="1"/>
</dbReference>
<dbReference type="FunFam" id="1.50.10.20:FF:000006">
    <property type="entry name" value="Mannan endo-1,6-alpha-mannosidase"/>
    <property type="match status" value="1"/>
</dbReference>
<feature type="transmembrane region" description="Helical" evidence="15">
    <location>
        <begin position="568"/>
        <end position="590"/>
    </location>
</feature>
<keyword evidence="13" id="KW-0961">Cell wall biogenesis/degradation</keyword>
<dbReference type="GO" id="GO:0016052">
    <property type="term" value="P:carbohydrate catabolic process"/>
    <property type="evidence" value="ECO:0007669"/>
    <property type="project" value="InterPro"/>
</dbReference>
<comment type="subcellular location">
    <subcellularLocation>
        <location evidence="3">Endomembrane system</location>
    </subcellularLocation>
    <subcellularLocation>
        <location evidence="2">Membrane</location>
        <topology evidence="2">Multi-pass membrane protein</topology>
    </subcellularLocation>
</comment>
<sequence length="1178" mass="129081">MEPIGFRASDGQARHEDPFQDYIGLESITGTSEYSNFEPNNSSDSFFPENDNDDDSPKMDSKQAKVILVLKRFVKFIGPGLMVSVSYMDPGNFSSSISSAQFQYKLLFSLIVSNMMAGFMQILASKLGICTGQDLAANCRQHLPKYVNFVIYIFAELAVAATDMAEIIGTAIAFNILFGLPLLGGVMLTTLDVLFVLLAYRPNGPLVVVQIFEAAVGCLVLGTVVCFIVELVNVSPTTNWGSVFRGFLPSKEVFTNTKGLYLTAALLGSNLMPHSLYLGSGVVQARMKAFDIKRGLYTPPMAKQKKKNLLCNTIEGDSQDVRYIPSMEAINGTMSYIISEMVISLITVALFVNSSILIVAGTALSQPMDDDGDGDLENADLFTLHYLLSSQLSKAAGTVFALALLCSGLCGGTVVTIASQQIMEGHVRISMHPALKRIITRIIAITPCIAVVTTQGREGLSKVLNATQVVLSLLLPFISAPLVYLTCKKSIMRVLISGTEPTQEAEENIAMDYVSSRNNSAIDLLSDSENAMTSDRSLRSHEVRDLEDSSQLDDTTDLPKYKDMSNNIVTAVAGVIVWLVISLMNFWLLISMAMGKDTFLQSLSFMQLASLFVLLGSAMAVDLDISSHSSIQAATALIADGLMDYYWGYKYGGTIGMFTNPYYWWEAGGAWGSMIDYWYFLQNDTFEETIKEALLYQTGDNWDYIPLNQSTTEGNDDQAFWGIAAIQAAERNFTNPASDQPQWLYLAQAVFNTMAWRWDTEHCAGGLRWQIFQWNSGYDYKNTVSNAGLFHIGARLARFTANDTYVDWAEKIYDWLLGVEFITEGDTYNFAYDGGSINDNCSSVVKYQWSYNAGMMLSGCAYLYNYTEDDIWRERTLKFLNGLVVFTPNSAQDDVYVLQETACVGSDSCNNDQRSFRAYLIRFMGLTALMVPETQDTINKYIQQSAQAAAQSCSGGTDGHTCGLNWTHSGWDGYYGLGEQMCALEAIQNVLIYDRPAPYTSSNGGSSTGDGAAGSESTQLTDQPLKLDRGDTAGAAIITVLIGVSIIALACWLLVPIDPRSRATVMNCAYILACTNFCVLVSSGSLLTYIQDPTMDAAQRPVMILYLLFDRDSTTFSVGDSLAHLLCSSSTLRWWNSDEYMSESNLVDANSALTAVVNAGGMMAVAVLMDHGILSSLG</sequence>
<dbReference type="PANTHER" id="PTHR12145">
    <property type="entry name" value="MANNAN ENDO-1,6-ALPHA-MANNOSIDASE DCW1"/>
    <property type="match status" value="1"/>
</dbReference>
<evidence type="ECO:0000256" key="15">
    <source>
        <dbReference type="SAM" id="Phobius"/>
    </source>
</evidence>
<evidence type="ECO:0000256" key="11">
    <source>
        <dbReference type="ARBA" id="ARBA00023180"/>
    </source>
</evidence>
<evidence type="ECO:0000256" key="5">
    <source>
        <dbReference type="ARBA" id="ARBA00012350"/>
    </source>
</evidence>
<dbReference type="GO" id="GO:0008496">
    <property type="term" value="F:mannan endo-1,6-alpha-mannosidase activity"/>
    <property type="evidence" value="ECO:0007669"/>
    <property type="project" value="UniProtKB-EC"/>
</dbReference>
<feature type="transmembrane region" description="Helical" evidence="15">
    <location>
        <begin position="1069"/>
        <end position="1090"/>
    </location>
</feature>
<reference evidence="16" key="1">
    <citation type="journal article" date="2021" name="Open Biol.">
        <title>Shared evolutionary footprints suggest mitochondrial oxidative damage underlies multiple complex I losses in fungi.</title>
        <authorList>
            <person name="Schikora-Tamarit M.A."/>
            <person name="Marcet-Houben M."/>
            <person name="Nosek J."/>
            <person name="Gabaldon T."/>
        </authorList>
    </citation>
    <scope>NUCLEOTIDE SEQUENCE</scope>
    <source>
        <strain evidence="16">NCAIM Y.01608</strain>
    </source>
</reference>
<proteinExistence type="inferred from homology"/>
<feature type="transmembrane region" description="Helical" evidence="15">
    <location>
        <begin position="107"/>
        <end position="129"/>
    </location>
</feature>
<evidence type="ECO:0000256" key="2">
    <source>
        <dbReference type="ARBA" id="ARBA00004141"/>
    </source>
</evidence>
<keyword evidence="11" id="KW-0325">Glycoprotein</keyword>
<keyword evidence="8" id="KW-0378">Hydrolase</keyword>
<keyword evidence="6 15" id="KW-0812">Transmembrane</keyword>
<dbReference type="EMBL" id="JAEUBD010000095">
    <property type="protein sequence ID" value="KAH3677803.1"/>
    <property type="molecule type" value="Genomic_DNA"/>
</dbReference>
<comment type="similarity">
    <text evidence="4">Belongs to the glycosyl hydrolase 76 family.</text>
</comment>
<feature type="transmembrane region" description="Helical" evidence="15">
    <location>
        <begin position="468"/>
        <end position="487"/>
    </location>
</feature>
<dbReference type="GO" id="GO:0046873">
    <property type="term" value="F:metal ion transmembrane transporter activity"/>
    <property type="evidence" value="ECO:0007669"/>
    <property type="project" value="InterPro"/>
</dbReference>
<feature type="transmembrane region" description="Helical" evidence="15">
    <location>
        <begin position="180"/>
        <end position="200"/>
    </location>
</feature>
<name>A0A9P8PSX1_9ASCO</name>
<accession>A0A9P8PSX1</accession>
<reference evidence="16" key="2">
    <citation type="submission" date="2021-01" db="EMBL/GenBank/DDBJ databases">
        <authorList>
            <person name="Schikora-Tamarit M.A."/>
        </authorList>
    </citation>
    <scope>NUCLEOTIDE SEQUENCE</scope>
    <source>
        <strain evidence="16">NCAIM Y.01608</strain>
    </source>
</reference>
<dbReference type="InterPro" id="IPR014480">
    <property type="entry name" value="Mannan-1_6-alpha_mannosidase"/>
</dbReference>
<feature type="region of interest" description="Disordered" evidence="14">
    <location>
        <begin position="1001"/>
        <end position="1025"/>
    </location>
</feature>
<evidence type="ECO:0000256" key="9">
    <source>
        <dbReference type="ARBA" id="ARBA00022989"/>
    </source>
</evidence>
<dbReference type="GO" id="GO:0071555">
    <property type="term" value="P:cell wall organization"/>
    <property type="evidence" value="ECO:0007669"/>
    <property type="project" value="UniProtKB-KW"/>
</dbReference>
<feature type="compositionally biased region" description="Basic and acidic residues" evidence="14">
    <location>
        <begin position="536"/>
        <end position="547"/>
    </location>
</feature>
<dbReference type="EC" id="3.2.1.101" evidence="5"/>
<protein>
    <recommendedName>
        <fullName evidence="5">mannan endo-1,6-alpha-mannosidase</fullName>
        <ecNumber evidence="5">3.2.1.101</ecNumber>
    </recommendedName>
</protein>
<dbReference type="AlphaFoldDB" id="A0A9P8PSX1"/>
<dbReference type="InterPro" id="IPR001046">
    <property type="entry name" value="NRAMP_fam"/>
</dbReference>
<evidence type="ECO:0000256" key="3">
    <source>
        <dbReference type="ARBA" id="ARBA00004308"/>
    </source>
</evidence>
<dbReference type="GO" id="GO:0009272">
    <property type="term" value="P:fungal-type cell wall biogenesis"/>
    <property type="evidence" value="ECO:0007669"/>
    <property type="project" value="TreeGrafter"/>
</dbReference>
<organism evidence="16 17">
    <name type="scientific">Ogataea polymorpha</name>
    <dbReference type="NCBI Taxonomy" id="460523"/>
    <lineage>
        <taxon>Eukaryota</taxon>
        <taxon>Fungi</taxon>
        <taxon>Dikarya</taxon>
        <taxon>Ascomycota</taxon>
        <taxon>Saccharomycotina</taxon>
        <taxon>Pichiomycetes</taxon>
        <taxon>Pichiales</taxon>
        <taxon>Pichiaceae</taxon>
        <taxon>Ogataea</taxon>
    </lineage>
</organism>
<dbReference type="GO" id="GO:0016020">
    <property type="term" value="C:membrane"/>
    <property type="evidence" value="ECO:0007669"/>
    <property type="project" value="UniProtKB-SubCell"/>
</dbReference>
<gene>
    <name evidence="16" type="ORF">OGATHE_000457</name>
</gene>
<keyword evidence="9 15" id="KW-1133">Transmembrane helix</keyword>
<evidence type="ECO:0000256" key="12">
    <source>
        <dbReference type="ARBA" id="ARBA00023295"/>
    </source>
</evidence>
<keyword evidence="17" id="KW-1185">Reference proteome</keyword>
<feature type="transmembrane region" description="Helical" evidence="15">
    <location>
        <begin position="259"/>
        <end position="278"/>
    </location>
</feature>
<dbReference type="Pfam" id="PF03663">
    <property type="entry name" value="Glyco_hydro_76"/>
    <property type="match status" value="1"/>
</dbReference>